<keyword evidence="2" id="KW-0732">Signal</keyword>
<accession>A0A9D5C552</accession>
<feature type="compositionally biased region" description="Pro residues" evidence="1">
    <location>
        <begin position="74"/>
        <end position="96"/>
    </location>
</feature>
<reference evidence="3" key="2">
    <citation type="journal article" date="2022" name="Hortic Res">
        <title>The genome of Dioscorea zingiberensis sheds light on the biosynthesis, origin and evolution of the medicinally important diosgenin saponins.</title>
        <authorList>
            <person name="Li Y."/>
            <person name="Tan C."/>
            <person name="Li Z."/>
            <person name="Guo J."/>
            <person name="Li S."/>
            <person name="Chen X."/>
            <person name="Wang C."/>
            <person name="Dai X."/>
            <person name="Yang H."/>
            <person name="Song W."/>
            <person name="Hou L."/>
            <person name="Xu J."/>
            <person name="Tong Z."/>
            <person name="Xu A."/>
            <person name="Yuan X."/>
            <person name="Wang W."/>
            <person name="Yang Q."/>
            <person name="Chen L."/>
            <person name="Sun Z."/>
            <person name="Wang K."/>
            <person name="Pan B."/>
            <person name="Chen J."/>
            <person name="Bao Y."/>
            <person name="Liu F."/>
            <person name="Qi X."/>
            <person name="Gang D.R."/>
            <person name="Wen J."/>
            <person name="Li J."/>
        </authorList>
    </citation>
    <scope>NUCLEOTIDE SEQUENCE</scope>
    <source>
        <strain evidence="3">Dzin_1.0</strain>
    </source>
</reference>
<dbReference type="PRINTS" id="PR01217">
    <property type="entry name" value="PRICHEXTENSN"/>
</dbReference>
<dbReference type="AlphaFoldDB" id="A0A9D5C552"/>
<comment type="caution">
    <text evidence="3">The sequence shown here is derived from an EMBL/GenBank/DDBJ whole genome shotgun (WGS) entry which is preliminary data.</text>
</comment>
<evidence type="ECO:0000313" key="3">
    <source>
        <dbReference type="EMBL" id="KAJ0966224.1"/>
    </source>
</evidence>
<dbReference type="EMBL" id="JAGGNH010000008">
    <property type="protein sequence ID" value="KAJ0966224.1"/>
    <property type="molecule type" value="Genomic_DNA"/>
</dbReference>
<evidence type="ECO:0000256" key="1">
    <source>
        <dbReference type="SAM" id="MobiDB-lite"/>
    </source>
</evidence>
<dbReference type="Proteomes" id="UP001085076">
    <property type="component" value="Miscellaneous, Linkage group lg08"/>
</dbReference>
<evidence type="ECO:0000256" key="2">
    <source>
        <dbReference type="SAM" id="SignalP"/>
    </source>
</evidence>
<proteinExistence type="predicted"/>
<feature type="chain" id="PRO_5039687721" evidence="2">
    <location>
        <begin position="30"/>
        <end position="158"/>
    </location>
</feature>
<evidence type="ECO:0000313" key="4">
    <source>
        <dbReference type="Proteomes" id="UP001085076"/>
    </source>
</evidence>
<sequence>MEPKKQSFRLVYLLISLSIISNSVPDTDARTSRGLKNMKASTHLSYNYYSPDSLPPYEDVMGPSSSPENNPPYCGYPPFTPMPPSPTFATPLPPSQPIYGSPPGIVPNPPEYPPIPPITVPSPPEYVPSPPEYPPIIVPNPPENVPNPPIIFPNPPGF</sequence>
<feature type="region of interest" description="Disordered" evidence="1">
    <location>
        <begin position="57"/>
        <end position="110"/>
    </location>
</feature>
<keyword evidence="4" id="KW-1185">Reference proteome</keyword>
<gene>
    <name evidence="3" type="ORF">J5N97_027362</name>
</gene>
<organism evidence="3 4">
    <name type="scientific">Dioscorea zingiberensis</name>
    <dbReference type="NCBI Taxonomy" id="325984"/>
    <lineage>
        <taxon>Eukaryota</taxon>
        <taxon>Viridiplantae</taxon>
        <taxon>Streptophyta</taxon>
        <taxon>Embryophyta</taxon>
        <taxon>Tracheophyta</taxon>
        <taxon>Spermatophyta</taxon>
        <taxon>Magnoliopsida</taxon>
        <taxon>Liliopsida</taxon>
        <taxon>Dioscoreales</taxon>
        <taxon>Dioscoreaceae</taxon>
        <taxon>Dioscorea</taxon>
    </lineage>
</organism>
<feature type="signal peptide" evidence="2">
    <location>
        <begin position="1"/>
        <end position="29"/>
    </location>
</feature>
<protein>
    <submittedName>
        <fullName evidence="3">Uncharacterized protein</fullName>
    </submittedName>
</protein>
<name>A0A9D5C552_9LILI</name>
<reference evidence="3" key="1">
    <citation type="submission" date="2021-03" db="EMBL/GenBank/DDBJ databases">
        <authorList>
            <person name="Li Z."/>
            <person name="Yang C."/>
        </authorList>
    </citation>
    <scope>NUCLEOTIDE SEQUENCE</scope>
    <source>
        <strain evidence="3">Dzin_1.0</strain>
        <tissue evidence="3">Leaf</tissue>
    </source>
</reference>